<feature type="compositionally biased region" description="Low complexity" evidence="8">
    <location>
        <begin position="204"/>
        <end position="219"/>
    </location>
</feature>
<evidence type="ECO:0000256" key="4">
    <source>
        <dbReference type="ARBA" id="ARBA00022722"/>
    </source>
</evidence>
<dbReference type="GO" id="GO:0043137">
    <property type="term" value="P:DNA replication, removal of RNA primer"/>
    <property type="evidence" value="ECO:0007669"/>
    <property type="project" value="TreeGrafter"/>
</dbReference>
<dbReference type="PANTHER" id="PTHR10642:SF26">
    <property type="entry name" value="RIBONUCLEASE H1"/>
    <property type="match status" value="1"/>
</dbReference>
<evidence type="ECO:0000256" key="1">
    <source>
        <dbReference type="ARBA" id="ARBA00000077"/>
    </source>
</evidence>
<evidence type="ECO:0000256" key="3">
    <source>
        <dbReference type="ARBA" id="ARBA00012180"/>
    </source>
</evidence>
<keyword evidence="11" id="KW-1185">Reference proteome</keyword>
<dbReference type="AlphaFoldDB" id="A0A401ZZP1"/>
<sequence length="283" mass="31177">MSTQIESLEWQSVLQTVVKTDLRTVLPQIGSAGVIAYTDGACLKNPGGPAGWSCLLWSATDAVKGIVRADAPCCEQYGHIPKSKTTTNNRAEIAAVLAVLSLAPPALPLTIYSDSEYTIKVASGIYQMKANPDLWEIYRTLSGYRKQAPKFEWVRGHAGQLHNERADELAGLGAWNNDRAAYERWQASDTPEAHNPAPARPRNQASQGQGAGVASAEEVQGMRQSVQRLKTYMDSIAVESGRISEPERKFINDMARRFQKNSFVPSDKQSNWIKGLIQKYKVV</sequence>
<evidence type="ECO:0000256" key="5">
    <source>
        <dbReference type="ARBA" id="ARBA00022723"/>
    </source>
</evidence>
<evidence type="ECO:0000256" key="6">
    <source>
        <dbReference type="ARBA" id="ARBA00022759"/>
    </source>
</evidence>
<comment type="similarity">
    <text evidence="2">Belongs to the RNase H family.</text>
</comment>
<gene>
    <name evidence="10" type="ORF">KTT_21970</name>
</gene>
<feature type="domain" description="RNase H type-1" evidence="9">
    <location>
        <begin position="30"/>
        <end position="175"/>
    </location>
</feature>
<proteinExistence type="inferred from homology"/>
<dbReference type="InterPro" id="IPR050092">
    <property type="entry name" value="RNase_H"/>
</dbReference>
<dbReference type="EC" id="3.1.26.4" evidence="3"/>
<comment type="catalytic activity">
    <reaction evidence="1">
        <text>Endonucleolytic cleavage to 5'-phosphomonoester.</text>
        <dbReference type="EC" id="3.1.26.4"/>
    </reaction>
</comment>
<comment type="caution">
    <text evidence="10">The sequence shown here is derived from an EMBL/GenBank/DDBJ whole genome shotgun (WGS) entry which is preliminary data.</text>
</comment>
<evidence type="ECO:0000256" key="8">
    <source>
        <dbReference type="SAM" id="MobiDB-lite"/>
    </source>
</evidence>
<dbReference type="EMBL" id="BIFR01000001">
    <property type="protein sequence ID" value="GCE12338.1"/>
    <property type="molecule type" value="Genomic_DNA"/>
</dbReference>
<evidence type="ECO:0000313" key="10">
    <source>
        <dbReference type="EMBL" id="GCE12338.1"/>
    </source>
</evidence>
<dbReference type="Pfam" id="PF00075">
    <property type="entry name" value="RNase_H"/>
    <property type="match status" value="1"/>
</dbReference>
<evidence type="ECO:0000256" key="7">
    <source>
        <dbReference type="ARBA" id="ARBA00022801"/>
    </source>
</evidence>
<dbReference type="OrthoDB" id="7845843at2"/>
<organism evidence="10 11">
    <name type="scientific">Tengunoibacter tsumagoiensis</name>
    <dbReference type="NCBI Taxonomy" id="2014871"/>
    <lineage>
        <taxon>Bacteria</taxon>
        <taxon>Bacillati</taxon>
        <taxon>Chloroflexota</taxon>
        <taxon>Ktedonobacteria</taxon>
        <taxon>Ktedonobacterales</taxon>
        <taxon>Dictyobacteraceae</taxon>
        <taxon>Tengunoibacter</taxon>
    </lineage>
</organism>
<feature type="region of interest" description="Disordered" evidence="8">
    <location>
        <begin position="186"/>
        <end position="219"/>
    </location>
</feature>
<dbReference type="SUPFAM" id="SSF53098">
    <property type="entry name" value="Ribonuclease H-like"/>
    <property type="match status" value="1"/>
</dbReference>
<evidence type="ECO:0000259" key="9">
    <source>
        <dbReference type="PROSITE" id="PS50879"/>
    </source>
</evidence>
<evidence type="ECO:0000313" key="11">
    <source>
        <dbReference type="Proteomes" id="UP000287352"/>
    </source>
</evidence>
<accession>A0A401ZZP1</accession>
<dbReference type="PROSITE" id="PS50879">
    <property type="entry name" value="RNASE_H_1"/>
    <property type="match status" value="1"/>
</dbReference>
<evidence type="ECO:0000256" key="2">
    <source>
        <dbReference type="ARBA" id="ARBA00005300"/>
    </source>
</evidence>
<dbReference type="PANTHER" id="PTHR10642">
    <property type="entry name" value="RIBONUCLEASE H1"/>
    <property type="match status" value="1"/>
</dbReference>
<keyword evidence="7" id="KW-0378">Hydrolase</keyword>
<dbReference type="InterPro" id="IPR012337">
    <property type="entry name" value="RNaseH-like_sf"/>
</dbReference>
<keyword evidence="5" id="KW-0479">Metal-binding</keyword>
<dbReference type="GO" id="GO:0003676">
    <property type="term" value="F:nucleic acid binding"/>
    <property type="evidence" value="ECO:0007669"/>
    <property type="project" value="InterPro"/>
</dbReference>
<reference evidence="11" key="1">
    <citation type="submission" date="2018-12" db="EMBL/GenBank/DDBJ databases">
        <title>Tengunoibacter tsumagoiensis gen. nov., sp. nov., Dictyobacter kobayashii sp. nov., D. alpinus sp. nov., and D. joshuensis sp. nov. and description of Dictyobacteraceae fam. nov. within the order Ktedonobacterales isolated from Tengu-no-mugimeshi.</title>
        <authorList>
            <person name="Wang C.M."/>
            <person name="Zheng Y."/>
            <person name="Sakai Y."/>
            <person name="Toyoda A."/>
            <person name="Minakuchi Y."/>
            <person name="Abe K."/>
            <person name="Yokota A."/>
            <person name="Yabe S."/>
        </authorList>
    </citation>
    <scope>NUCLEOTIDE SEQUENCE [LARGE SCALE GENOMIC DNA]</scope>
    <source>
        <strain evidence="11">Uno3</strain>
    </source>
</reference>
<dbReference type="Gene3D" id="3.30.420.10">
    <property type="entry name" value="Ribonuclease H-like superfamily/Ribonuclease H"/>
    <property type="match status" value="1"/>
</dbReference>
<dbReference type="GO" id="GO:0046872">
    <property type="term" value="F:metal ion binding"/>
    <property type="evidence" value="ECO:0007669"/>
    <property type="project" value="UniProtKB-KW"/>
</dbReference>
<name>A0A401ZZP1_9CHLR</name>
<keyword evidence="6" id="KW-0255">Endonuclease</keyword>
<dbReference type="InterPro" id="IPR036397">
    <property type="entry name" value="RNaseH_sf"/>
</dbReference>
<dbReference type="RefSeq" id="WP_126579971.1">
    <property type="nucleotide sequence ID" value="NZ_BIFR01000001.1"/>
</dbReference>
<dbReference type="GO" id="GO:0004523">
    <property type="term" value="F:RNA-DNA hybrid ribonuclease activity"/>
    <property type="evidence" value="ECO:0007669"/>
    <property type="project" value="UniProtKB-EC"/>
</dbReference>
<dbReference type="InterPro" id="IPR002156">
    <property type="entry name" value="RNaseH_domain"/>
</dbReference>
<dbReference type="Proteomes" id="UP000287352">
    <property type="component" value="Unassembled WGS sequence"/>
</dbReference>
<protein>
    <recommendedName>
        <fullName evidence="3">ribonuclease H</fullName>
        <ecNumber evidence="3">3.1.26.4</ecNumber>
    </recommendedName>
</protein>
<keyword evidence="4" id="KW-0540">Nuclease</keyword>